<dbReference type="GO" id="GO:0016020">
    <property type="term" value="C:membrane"/>
    <property type="evidence" value="ECO:0007669"/>
    <property type="project" value="InterPro"/>
</dbReference>
<dbReference type="SUPFAM" id="SSF56176">
    <property type="entry name" value="FAD-binding/transporter-associated domain-like"/>
    <property type="match status" value="1"/>
</dbReference>
<dbReference type="InterPro" id="IPR016166">
    <property type="entry name" value="FAD-bd_PCMH"/>
</dbReference>
<dbReference type="Gene3D" id="1.10.45.10">
    <property type="entry name" value="Vanillyl-alcohol Oxidase, Chain A, domain 4"/>
    <property type="match status" value="1"/>
</dbReference>
<dbReference type="UniPathway" id="UPA00132"/>
<dbReference type="InterPro" id="IPR010031">
    <property type="entry name" value="FAD_lactone_oxidase-like"/>
</dbReference>
<keyword evidence="5" id="KW-1185">Reference proteome</keyword>
<evidence type="ECO:0000313" key="4">
    <source>
        <dbReference type="EMBL" id="KIZ03864.1"/>
    </source>
</evidence>
<sequence>MPDKRLLLSAYRSGYVLCTADAVVHPASTTETAEAIKTYAALADKQGKALKIRMSRNLFHSSAAFPCPNQEVAMPAAVDKPAGGVLSLALLNDRLNTVLAVDPAKHQMRVGAGMDMKALFLAATANKMSVQLMTLPFFSGLTLGGILATASHGTGDRVASALVDMVVEAVWVDAAGTVHRSTRATPETFKALNGGLGLLGAVTEIVLQLTPTTNTQLKTLINQPDDNIYEVIESLLKTTPHILIFWRPDMKRFSAFLTSIAPPDADVTPDAVMSLLPDTSMMFDMSSGFKAWQADIYDKDPMRTLFCTFPPPVSLVQQLTVKRAWARRGGRFGEDLLDVVGPTNQMQAAECDDHCLWNGQQFKGTAQDAEFTIDWDGFRPWVEDVKAIFYKDLWRNGTRSDRCQGAGYLWLRFGRGTDDYIATTQGMKRPVYLQSTWLRNTEAWQYPLRYGYVPELIEHMTLCKYKGRPHVGKNWDRTFTHPRCPVRPMYPQFDQFLRVVNKVDPKGVFAPPLWNKLVKQEPYKYYPGCATDYECFCETDEHCSPEFKCVPSYALPEFKVCKPPADWDPELARNGKPSGLARLLLPIGK</sequence>
<dbReference type="Proteomes" id="UP000054498">
    <property type="component" value="Unassembled WGS sequence"/>
</dbReference>
<evidence type="ECO:0000256" key="1">
    <source>
        <dbReference type="ARBA" id="ARBA00005147"/>
    </source>
</evidence>
<dbReference type="STRING" id="145388.A0A0D2LAP7"/>
<proteinExistence type="predicted"/>
<dbReference type="PANTHER" id="PTHR43762:SF7">
    <property type="entry name" value="FAD-BINDING PCMH-TYPE DOMAIN-CONTAINING PROTEIN"/>
    <property type="match status" value="1"/>
</dbReference>
<gene>
    <name evidence="4" type="ORF">MNEG_4092</name>
</gene>
<organism evidence="4 5">
    <name type="scientific">Monoraphidium neglectum</name>
    <dbReference type="NCBI Taxonomy" id="145388"/>
    <lineage>
        <taxon>Eukaryota</taxon>
        <taxon>Viridiplantae</taxon>
        <taxon>Chlorophyta</taxon>
        <taxon>core chlorophytes</taxon>
        <taxon>Chlorophyceae</taxon>
        <taxon>CS clade</taxon>
        <taxon>Sphaeropleales</taxon>
        <taxon>Selenastraceae</taxon>
        <taxon>Monoraphidium</taxon>
    </lineage>
</organism>
<dbReference type="Gene3D" id="3.30.465.10">
    <property type="match status" value="1"/>
</dbReference>
<dbReference type="PANTHER" id="PTHR43762">
    <property type="entry name" value="L-GULONOLACTONE OXIDASE"/>
    <property type="match status" value="1"/>
</dbReference>
<dbReference type="Pfam" id="PF04030">
    <property type="entry name" value="ALO"/>
    <property type="match status" value="1"/>
</dbReference>
<dbReference type="InterPro" id="IPR016171">
    <property type="entry name" value="Vanillyl_alc_oxidase_C-sub2"/>
</dbReference>
<name>A0A0D2LAP7_9CHLO</name>
<comment type="pathway">
    <text evidence="1">Cofactor biosynthesis; L-ascorbate biosynthesis.</text>
</comment>
<dbReference type="InterPro" id="IPR006094">
    <property type="entry name" value="Oxid_FAD_bind_N"/>
</dbReference>
<evidence type="ECO:0000313" key="5">
    <source>
        <dbReference type="Proteomes" id="UP000054498"/>
    </source>
</evidence>
<dbReference type="AlphaFoldDB" id="A0A0D2LAP7"/>
<dbReference type="GO" id="GO:0003885">
    <property type="term" value="F:D-arabinono-1,4-lactone oxidase activity"/>
    <property type="evidence" value="ECO:0007669"/>
    <property type="project" value="InterPro"/>
</dbReference>
<dbReference type="GO" id="GO:0019853">
    <property type="term" value="P:L-ascorbic acid biosynthetic process"/>
    <property type="evidence" value="ECO:0007669"/>
    <property type="project" value="UniProtKB-UniPathway"/>
</dbReference>
<dbReference type="EMBL" id="KK100769">
    <property type="protein sequence ID" value="KIZ03864.1"/>
    <property type="molecule type" value="Genomic_DNA"/>
</dbReference>
<accession>A0A0D2LAP7</accession>
<dbReference type="Pfam" id="PF01565">
    <property type="entry name" value="FAD_binding_4"/>
    <property type="match status" value="1"/>
</dbReference>
<dbReference type="GeneID" id="25736970"/>
<keyword evidence="2" id="KW-0560">Oxidoreductase</keyword>
<dbReference type="PROSITE" id="PS51387">
    <property type="entry name" value="FAD_PCMH"/>
    <property type="match status" value="1"/>
</dbReference>
<protein>
    <recommendedName>
        <fullName evidence="3">FAD-binding PCMH-type domain-containing protein</fullName>
    </recommendedName>
</protein>
<dbReference type="GO" id="GO:0071949">
    <property type="term" value="F:FAD binding"/>
    <property type="evidence" value="ECO:0007669"/>
    <property type="project" value="InterPro"/>
</dbReference>
<dbReference type="KEGG" id="mng:MNEG_4092"/>
<dbReference type="RefSeq" id="XP_013902883.1">
    <property type="nucleotide sequence ID" value="XM_014047429.1"/>
</dbReference>
<dbReference type="OrthoDB" id="1044428at2759"/>
<dbReference type="InterPro" id="IPR016169">
    <property type="entry name" value="FAD-bd_PCMH_sub2"/>
</dbReference>
<feature type="domain" description="FAD-binding PCMH-type" evidence="3">
    <location>
        <begin position="16"/>
        <end position="212"/>
    </location>
</feature>
<reference evidence="4 5" key="1">
    <citation type="journal article" date="2013" name="BMC Genomics">
        <title>Reconstruction of the lipid metabolism for the microalga Monoraphidium neglectum from its genome sequence reveals characteristics suitable for biofuel production.</title>
        <authorList>
            <person name="Bogen C."/>
            <person name="Al-Dilaimi A."/>
            <person name="Albersmeier A."/>
            <person name="Wichmann J."/>
            <person name="Grundmann M."/>
            <person name="Rupp O."/>
            <person name="Lauersen K.J."/>
            <person name="Blifernez-Klassen O."/>
            <person name="Kalinowski J."/>
            <person name="Goesmann A."/>
            <person name="Mussgnug J.H."/>
            <person name="Kruse O."/>
        </authorList>
    </citation>
    <scope>NUCLEOTIDE SEQUENCE [LARGE SCALE GENOMIC DNA]</scope>
    <source>
        <strain evidence="4 5">SAG 48.87</strain>
    </source>
</reference>
<dbReference type="InterPro" id="IPR007173">
    <property type="entry name" value="ALO_C"/>
</dbReference>
<evidence type="ECO:0000256" key="2">
    <source>
        <dbReference type="ARBA" id="ARBA00023002"/>
    </source>
</evidence>
<dbReference type="InterPro" id="IPR036318">
    <property type="entry name" value="FAD-bd_PCMH-like_sf"/>
</dbReference>
<evidence type="ECO:0000259" key="3">
    <source>
        <dbReference type="PROSITE" id="PS51387"/>
    </source>
</evidence>